<dbReference type="Proteomes" id="UP000027730">
    <property type="component" value="Unassembled WGS sequence"/>
</dbReference>
<evidence type="ECO:0000259" key="3">
    <source>
        <dbReference type="Pfam" id="PF00172"/>
    </source>
</evidence>
<evidence type="ECO:0000256" key="2">
    <source>
        <dbReference type="SAM" id="MobiDB-lite"/>
    </source>
</evidence>
<gene>
    <name evidence="4" type="ORF">M436DRAFT_64724</name>
</gene>
<name>A0A074WFV9_9PEZI</name>
<organism evidence="4 5">
    <name type="scientific">Aureobasidium namibiae CBS 147.97</name>
    <dbReference type="NCBI Taxonomy" id="1043004"/>
    <lineage>
        <taxon>Eukaryota</taxon>
        <taxon>Fungi</taxon>
        <taxon>Dikarya</taxon>
        <taxon>Ascomycota</taxon>
        <taxon>Pezizomycotina</taxon>
        <taxon>Dothideomycetes</taxon>
        <taxon>Dothideomycetidae</taxon>
        <taxon>Dothideales</taxon>
        <taxon>Saccotheciaceae</taxon>
        <taxon>Aureobasidium</taxon>
    </lineage>
</organism>
<dbReference type="AlphaFoldDB" id="A0A074WFV9"/>
<dbReference type="STRING" id="1043004.A0A074WFV9"/>
<protein>
    <recommendedName>
        <fullName evidence="3">Zn(2)-C6 fungal-type domain-containing protein</fullName>
    </recommendedName>
</protein>
<evidence type="ECO:0000256" key="1">
    <source>
        <dbReference type="ARBA" id="ARBA00023242"/>
    </source>
</evidence>
<proteinExistence type="predicted"/>
<dbReference type="InterPro" id="IPR001138">
    <property type="entry name" value="Zn2Cys6_DnaBD"/>
</dbReference>
<dbReference type="OrthoDB" id="4356994at2759"/>
<dbReference type="EMBL" id="KL584712">
    <property type="protein sequence ID" value="KEQ71913.1"/>
    <property type="molecule type" value="Genomic_DNA"/>
</dbReference>
<dbReference type="GO" id="GO:0008270">
    <property type="term" value="F:zinc ion binding"/>
    <property type="evidence" value="ECO:0007669"/>
    <property type="project" value="InterPro"/>
</dbReference>
<sequence>MQYDSAYILLDLLEANRPGTRKLKCSGEQPECSRCANDNIACVYSTQKSMGRPRKRKLQGTDQPAGESSRFTRQNTASAESNRFDSAIQFNTLADEINFPGVNLPTVLDSINEANLLTTPAMGVLPAQSCACLSSIYLTLENLRGMDHVSFPSSLHCLRDALHTSKSCIDCQVCPAQYLTATQNSQLLGTLLLSISERYNRIVKAIASEMTAAEQTGQMMTLQIGSFDLTKPRHEIVGGMDSNEPLVLELPPLEWKKLANKVVKAEIYGTCDASRASFMSVVSSLEQRQAHWHTMEPTADCPDPERRRHDMHDHNNSPMCLMLAREAKKLVDLFDFS</sequence>
<accession>A0A074WFV9</accession>
<feature type="domain" description="Zn(2)-C6 fungal-type" evidence="3">
    <location>
        <begin position="21"/>
        <end position="48"/>
    </location>
</feature>
<feature type="compositionally biased region" description="Polar residues" evidence="2">
    <location>
        <begin position="69"/>
        <end position="80"/>
    </location>
</feature>
<dbReference type="SUPFAM" id="SSF57701">
    <property type="entry name" value="Zn2/Cys6 DNA-binding domain"/>
    <property type="match status" value="1"/>
</dbReference>
<dbReference type="HOGENOM" id="CLU_026660_2_0_1"/>
<dbReference type="CDD" id="cd00067">
    <property type="entry name" value="GAL4"/>
    <property type="match status" value="1"/>
</dbReference>
<dbReference type="Pfam" id="PF00172">
    <property type="entry name" value="Zn_clus"/>
    <property type="match status" value="1"/>
</dbReference>
<dbReference type="InterPro" id="IPR036864">
    <property type="entry name" value="Zn2-C6_fun-type_DNA-bd_sf"/>
</dbReference>
<feature type="region of interest" description="Disordered" evidence="2">
    <location>
        <begin position="47"/>
        <end position="80"/>
    </location>
</feature>
<dbReference type="GeneID" id="25413746"/>
<keyword evidence="5" id="KW-1185">Reference proteome</keyword>
<dbReference type="Gene3D" id="4.10.240.10">
    <property type="entry name" value="Zn(2)-C6 fungal-type DNA-binding domain"/>
    <property type="match status" value="1"/>
</dbReference>
<reference evidence="4 5" key="1">
    <citation type="journal article" date="2014" name="BMC Genomics">
        <title>Genome sequencing of four Aureobasidium pullulans varieties: biotechnological potential, stress tolerance, and description of new species.</title>
        <authorList>
            <person name="Gostin Ar C."/>
            <person name="Ohm R.A."/>
            <person name="Kogej T."/>
            <person name="Sonjak S."/>
            <person name="Turk M."/>
            <person name="Zajc J."/>
            <person name="Zalar P."/>
            <person name="Grube M."/>
            <person name="Sun H."/>
            <person name="Han J."/>
            <person name="Sharma A."/>
            <person name="Chiniquy J."/>
            <person name="Ngan C.Y."/>
            <person name="Lipzen A."/>
            <person name="Barry K."/>
            <person name="Grigoriev I.V."/>
            <person name="Gunde-Cimerman N."/>
        </authorList>
    </citation>
    <scope>NUCLEOTIDE SEQUENCE [LARGE SCALE GENOMIC DNA]</scope>
    <source>
        <strain evidence="4 5">CBS 147.97</strain>
    </source>
</reference>
<keyword evidence="1" id="KW-0539">Nucleus</keyword>
<evidence type="ECO:0000313" key="4">
    <source>
        <dbReference type="EMBL" id="KEQ71913.1"/>
    </source>
</evidence>
<dbReference type="GO" id="GO:0000981">
    <property type="term" value="F:DNA-binding transcription factor activity, RNA polymerase II-specific"/>
    <property type="evidence" value="ECO:0007669"/>
    <property type="project" value="InterPro"/>
</dbReference>
<evidence type="ECO:0000313" key="5">
    <source>
        <dbReference type="Proteomes" id="UP000027730"/>
    </source>
</evidence>
<dbReference type="RefSeq" id="XP_013426306.1">
    <property type="nucleotide sequence ID" value="XM_013570852.1"/>
</dbReference>